<evidence type="ECO:0000313" key="3">
    <source>
        <dbReference type="EMBL" id="CCJ53206.1"/>
    </source>
</evidence>
<proteinExistence type="predicted"/>
<keyword evidence="1" id="KW-0732">Signal</keyword>
<dbReference type="HOGENOM" id="CLU_1036938_0_0_4"/>
<sequence>MIGVGVCLWSDSTLQSGGHGSRLLLDGKPFDTRAPLSLGSKARISGGRGGDSLSGRLTGGPSRRVKGYLPALPDGKLVARFSSVAELTGVSDAWMGGTSVGGARRAQVFHFRQIDDQKEVQLQIVAGQWTKVVKVRFYDDRDGIKAGVMYARYVEGSQLGLDFDIIEARSQEIATAESEIGYGCAAISLVGIQEYVFLTYALEPEVILTVSGANTYIGTTTVESGMVRIGHPLAFGRNGLIKVRAGATLDKHGYALPHRMIVNDGATVLE</sequence>
<dbReference type="EMBL" id="HE965806">
    <property type="protein sequence ID" value="CCJ53206.1"/>
    <property type="molecule type" value="Genomic_DNA"/>
</dbReference>
<protein>
    <submittedName>
        <fullName evidence="3">Uncharacterized protein</fullName>
    </submittedName>
</protein>
<dbReference type="NCBIfam" id="TIGR02601">
    <property type="entry name" value="autotrns_rpt"/>
    <property type="match status" value="1"/>
</dbReference>
<dbReference type="InterPro" id="IPR013425">
    <property type="entry name" value="Autotrns_rpt"/>
</dbReference>
<dbReference type="Proteomes" id="UP000007564">
    <property type="component" value="Chromosome"/>
</dbReference>
<evidence type="ECO:0000256" key="1">
    <source>
        <dbReference type="ARBA" id="ARBA00022729"/>
    </source>
</evidence>
<feature type="region of interest" description="Disordered" evidence="2">
    <location>
        <begin position="39"/>
        <end position="61"/>
    </location>
</feature>
<reference evidence="3 4" key="1">
    <citation type="journal article" date="2012" name="BMC Genomics">
        <title>Comparative genomics of the classical Bordetella subspecies: the evolution and exchange of virulence-associated diversity amongst closely related pathogens.</title>
        <authorList>
            <person name="Park J."/>
            <person name="Zhang Y."/>
            <person name="Buboltz A.M."/>
            <person name="Zhang X."/>
            <person name="Schuster S.C."/>
            <person name="Ahuja U."/>
            <person name="Liu M."/>
            <person name="Miller J.F."/>
            <person name="Sebaihia M."/>
            <person name="Bentley S.D."/>
            <person name="Parkhill J."/>
            <person name="Harvill E.T."/>
        </authorList>
    </citation>
    <scope>NUCLEOTIDE SEQUENCE [LARGE SCALE GENOMIC DNA]</scope>
    <source>
        <strain evidence="3 4">253</strain>
    </source>
</reference>
<organism evidence="3 4">
    <name type="scientific">Bordetella bronchiseptica 253</name>
    <dbReference type="NCBI Taxonomy" id="568707"/>
    <lineage>
        <taxon>Bacteria</taxon>
        <taxon>Pseudomonadati</taxon>
        <taxon>Pseudomonadota</taxon>
        <taxon>Betaproteobacteria</taxon>
        <taxon>Burkholderiales</taxon>
        <taxon>Alcaligenaceae</taxon>
        <taxon>Bordetella</taxon>
    </lineage>
</organism>
<name>A0A0C6P0U8_BORBO</name>
<dbReference type="KEGG" id="bbh:BN112_1288"/>
<gene>
    <name evidence="3" type="ORF">BN112_1288</name>
</gene>
<evidence type="ECO:0000256" key="2">
    <source>
        <dbReference type="SAM" id="MobiDB-lite"/>
    </source>
</evidence>
<accession>A0A0C6P0U8</accession>
<dbReference type="AlphaFoldDB" id="A0A0C6P0U8"/>
<evidence type="ECO:0000313" key="4">
    <source>
        <dbReference type="Proteomes" id="UP000007564"/>
    </source>
</evidence>